<name>A0ABM5JTJ9_DIAVI</name>
<feature type="signal peptide" evidence="3">
    <location>
        <begin position="1"/>
        <end position="24"/>
    </location>
</feature>
<evidence type="ECO:0008006" key="6">
    <source>
        <dbReference type="Google" id="ProtNLM"/>
    </source>
</evidence>
<protein>
    <recommendedName>
        <fullName evidence="6">Gamma-interferon-inducible lysosomal thiol reductase-like</fullName>
    </recommendedName>
</protein>
<organism evidence="4 5">
    <name type="scientific">Diabrotica virgifera virgifera</name>
    <name type="common">western corn rootworm</name>
    <dbReference type="NCBI Taxonomy" id="50390"/>
    <lineage>
        <taxon>Eukaryota</taxon>
        <taxon>Metazoa</taxon>
        <taxon>Ecdysozoa</taxon>
        <taxon>Arthropoda</taxon>
        <taxon>Hexapoda</taxon>
        <taxon>Insecta</taxon>
        <taxon>Pterygota</taxon>
        <taxon>Neoptera</taxon>
        <taxon>Endopterygota</taxon>
        <taxon>Coleoptera</taxon>
        <taxon>Polyphaga</taxon>
        <taxon>Cucujiformia</taxon>
        <taxon>Chrysomeloidea</taxon>
        <taxon>Chrysomelidae</taxon>
        <taxon>Galerucinae</taxon>
        <taxon>Diabroticina</taxon>
        <taxon>Diabroticites</taxon>
        <taxon>Diabrotica</taxon>
    </lineage>
</organism>
<dbReference type="Proteomes" id="UP001652700">
    <property type="component" value="Unplaced"/>
</dbReference>
<feature type="chain" id="PRO_5046692987" description="Gamma-interferon-inducible lysosomal thiol reductase-like" evidence="3">
    <location>
        <begin position="25"/>
        <end position="202"/>
    </location>
</feature>
<dbReference type="EnsemblMetazoa" id="XM_050645308.1">
    <property type="protein sequence ID" value="XP_050501265.1"/>
    <property type="gene ID" value="LOC126881203"/>
</dbReference>
<dbReference type="InterPro" id="IPR004911">
    <property type="entry name" value="Interferon-induced_GILT"/>
</dbReference>
<dbReference type="RefSeq" id="XP_050501265.1">
    <property type="nucleotide sequence ID" value="XM_050645308.1"/>
</dbReference>
<evidence type="ECO:0000313" key="5">
    <source>
        <dbReference type="Proteomes" id="UP001652700"/>
    </source>
</evidence>
<dbReference type="Pfam" id="PF03227">
    <property type="entry name" value="GILT"/>
    <property type="match status" value="1"/>
</dbReference>
<reference evidence="4" key="1">
    <citation type="submission" date="2025-05" db="UniProtKB">
        <authorList>
            <consortium name="EnsemblMetazoa"/>
        </authorList>
    </citation>
    <scope>IDENTIFICATION</scope>
</reference>
<accession>A0ABM5JTJ9</accession>
<keyword evidence="3" id="KW-0732">Signal</keyword>
<keyword evidence="2" id="KW-0325">Glycoprotein</keyword>
<evidence type="ECO:0000313" key="4">
    <source>
        <dbReference type="EnsemblMetazoa" id="XP_050501265.1"/>
    </source>
</evidence>
<dbReference type="GeneID" id="126881203"/>
<evidence type="ECO:0000256" key="1">
    <source>
        <dbReference type="ARBA" id="ARBA00005679"/>
    </source>
</evidence>
<comment type="similarity">
    <text evidence="1">Belongs to the GILT family.</text>
</comment>
<evidence type="ECO:0000256" key="3">
    <source>
        <dbReference type="SAM" id="SignalP"/>
    </source>
</evidence>
<keyword evidence="5" id="KW-1185">Reference proteome</keyword>
<proteinExistence type="inferred from homology"/>
<evidence type="ECO:0000256" key="2">
    <source>
        <dbReference type="ARBA" id="ARBA00023180"/>
    </source>
</evidence>
<sequence>MNHIIKEYLILCVLFFVRLNKSESYGPRIIANVYYESKCPYDKSFIEQQLLPIMEGNLTNYVNLTILPFGSPVPPHKFECFGPVDPLCSGHIDYSDNYYRPIPTGIQEWCFKKMICYLKKLKQRFEKRPITSKKQFCDLSDLSFGFLDNRCSIFNTLNFDKPNNSSEKKVKDNHSINLRTKRAKPDAIITLTWETSSECMDK</sequence>